<dbReference type="AlphaFoldDB" id="A0A0F9M7P6"/>
<evidence type="ECO:0000313" key="1">
    <source>
        <dbReference type="EMBL" id="KKM95346.1"/>
    </source>
</evidence>
<gene>
    <name evidence="1" type="ORF">LCGC14_1189190</name>
</gene>
<sequence>MALVLYGGGIADMRGSVGGNVHSRNRYGNYIRQKTKPVNPNSSAQQIIRNIMGSVVNRWSNVLSAAQRAAWETYAAAISFTNKLGQSVKLTGANHYIRTNVVRVQEGILVLDAAPTDLTLPATDALFAISVSSATQIITVSFDDSAAWASENSARMTIQQGIPQAQSRQFFNGPFRRIGALDGSASSPLTSPQTIAVDFAVAVDQRLWAKGRILRADGRLSEFFRNDTTIIA</sequence>
<reference evidence="1" key="1">
    <citation type="journal article" date="2015" name="Nature">
        <title>Complex archaea that bridge the gap between prokaryotes and eukaryotes.</title>
        <authorList>
            <person name="Spang A."/>
            <person name="Saw J.H."/>
            <person name="Jorgensen S.L."/>
            <person name="Zaremba-Niedzwiedzka K."/>
            <person name="Martijn J."/>
            <person name="Lind A.E."/>
            <person name="van Eijk R."/>
            <person name="Schleper C."/>
            <person name="Guy L."/>
            <person name="Ettema T.J."/>
        </authorList>
    </citation>
    <scope>NUCLEOTIDE SEQUENCE</scope>
</reference>
<protein>
    <submittedName>
        <fullName evidence="1">Uncharacterized protein</fullName>
    </submittedName>
</protein>
<comment type="caution">
    <text evidence="1">The sequence shown here is derived from an EMBL/GenBank/DDBJ whole genome shotgun (WGS) entry which is preliminary data.</text>
</comment>
<name>A0A0F9M7P6_9ZZZZ</name>
<proteinExistence type="predicted"/>
<organism evidence="1">
    <name type="scientific">marine sediment metagenome</name>
    <dbReference type="NCBI Taxonomy" id="412755"/>
    <lineage>
        <taxon>unclassified sequences</taxon>
        <taxon>metagenomes</taxon>
        <taxon>ecological metagenomes</taxon>
    </lineage>
</organism>
<dbReference type="EMBL" id="LAZR01006019">
    <property type="protein sequence ID" value="KKM95346.1"/>
    <property type="molecule type" value="Genomic_DNA"/>
</dbReference>
<accession>A0A0F9M7P6</accession>